<dbReference type="OrthoDB" id="4161376at2759"/>
<dbReference type="EMBL" id="ML994619">
    <property type="protein sequence ID" value="KAF2190130.1"/>
    <property type="molecule type" value="Genomic_DNA"/>
</dbReference>
<evidence type="ECO:0000313" key="3">
    <source>
        <dbReference type="Proteomes" id="UP000800200"/>
    </source>
</evidence>
<evidence type="ECO:0000313" key="2">
    <source>
        <dbReference type="EMBL" id="KAF2190130.1"/>
    </source>
</evidence>
<dbReference type="AlphaFoldDB" id="A0A6A6EJ15"/>
<feature type="transmembrane region" description="Helical" evidence="1">
    <location>
        <begin position="90"/>
        <end position="112"/>
    </location>
</feature>
<gene>
    <name evidence="2" type="ORF">K469DRAFT_23939</name>
</gene>
<sequence length="129" mass="14467">MSCGIHLMGKLCTSEAASYANTRLYTGQGREHTAPIIVGFVVTMFYYAINIIYPTMIAVFFTDTTTNFKYGIVLTLPQNLDKFIPRQSRYYFRLELMLKGLCFGAAPLTIFARKSDISGGHLPVPSPPW</sequence>
<keyword evidence="1" id="KW-0472">Membrane</keyword>
<keyword evidence="1" id="KW-1133">Transmembrane helix</keyword>
<keyword evidence="3" id="KW-1185">Reference proteome</keyword>
<keyword evidence="1" id="KW-0812">Transmembrane</keyword>
<organism evidence="2 3">
    <name type="scientific">Zopfia rhizophila CBS 207.26</name>
    <dbReference type="NCBI Taxonomy" id="1314779"/>
    <lineage>
        <taxon>Eukaryota</taxon>
        <taxon>Fungi</taxon>
        <taxon>Dikarya</taxon>
        <taxon>Ascomycota</taxon>
        <taxon>Pezizomycotina</taxon>
        <taxon>Dothideomycetes</taxon>
        <taxon>Dothideomycetes incertae sedis</taxon>
        <taxon>Zopfiaceae</taxon>
        <taxon>Zopfia</taxon>
    </lineage>
</organism>
<reference evidence="2" key="1">
    <citation type="journal article" date="2020" name="Stud. Mycol.">
        <title>101 Dothideomycetes genomes: a test case for predicting lifestyles and emergence of pathogens.</title>
        <authorList>
            <person name="Haridas S."/>
            <person name="Albert R."/>
            <person name="Binder M."/>
            <person name="Bloem J."/>
            <person name="Labutti K."/>
            <person name="Salamov A."/>
            <person name="Andreopoulos B."/>
            <person name="Baker S."/>
            <person name="Barry K."/>
            <person name="Bills G."/>
            <person name="Bluhm B."/>
            <person name="Cannon C."/>
            <person name="Castanera R."/>
            <person name="Culley D."/>
            <person name="Daum C."/>
            <person name="Ezra D."/>
            <person name="Gonzalez J."/>
            <person name="Henrissat B."/>
            <person name="Kuo A."/>
            <person name="Liang C."/>
            <person name="Lipzen A."/>
            <person name="Lutzoni F."/>
            <person name="Magnuson J."/>
            <person name="Mondo S."/>
            <person name="Nolan M."/>
            <person name="Ohm R."/>
            <person name="Pangilinan J."/>
            <person name="Park H.-J."/>
            <person name="Ramirez L."/>
            <person name="Alfaro M."/>
            <person name="Sun H."/>
            <person name="Tritt A."/>
            <person name="Yoshinaga Y."/>
            <person name="Zwiers L.-H."/>
            <person name="Turgeon B."/>
            <person name="Goodwin S."/>
            <person name="Spatafora J."/>
            <person name="Crous P."/>
            <person name="Grigoriev I."/>
        </authorList>
    </citation>
    <scope>NUCLEOTIDE SEQUENCE</scope>
    <source>
        <strain evidence="2">CBS 207.26</strain>
    </source>
</reference>
<proteinExistence type="predicted"/>
<protein>
    <submittedName>
        <fullName evidence="2">Uncharacterized protein</fullName>
    </submittedName>
</protein>
<feature type="transmembrane region" description="Helical" evidence="1">
    <location>
        <begin position="36"/>
        <end position="61"/>
    </location>
</feature>
<accession>A0A6A6EJ15</accession>
<evidence type="ECO:0000256" key="1">
    <source>
        <dbReference type="SAM" id="Phobius"/>
    </source>
</evidence>
<name>A0A6A6EJ15_9PEZI</name>
<dbReference type="Proteomes" id="UP000800200">
    <property type="component" value="Unassembled WGS sequence"/>
</dbReference>